<dbReference type="OrthoDB" id="9780932at2"/>
<dbReference type="InterPro" id="IPR029058">
    <property type="entry name" value="AB_hydrolase_fold"/>
</dbReference>
<dbReference type="RefSeq" id="WP_145715568.1">
    <property type="nucleotide sequence ID" value="NZ_BAAAFY010000001.1"/>
</dbReference>
<dbReference type="InterPro" id="IPR050266">
    <property type="entry name" value="AB_hydrolase_sf"/>
</dbReference>
<organism evidence="2 3">
    <name type="scientific">Chitinophaga japonensis</name>
    <name type="common">Flexibacter japonensis</name>
    <dbReference type="NCBI Taxonomy" id="104662"/>
    <lineage>
        <taxon>Bacteria</taxon>
        <taxon>Pseudomonadati</taxon>
        <taxon>Bacteroidota</taxon>
        <taxon>Chitinophagia</taxon>
        <taxon>Chitinophagales</taxon>
        <taxon>Chitinophagaceae</taxon>
        <taxon>Chitinophaga</taxon>
    </lineage>
</organism>
<feature type="domain" description="AB hydrolase-1" evidence="1">
    <location>
        <begin position="23"/>
        <end position="128"/>
    </location>
</feature>
<name>A0A562T864_CHIJA</name>
<reference evidence="2 3" key="1">
    <citation type="journal article" date="2013" name="Stand. Genomic Sci.">
        <title>Genomic Encyclopedia of Type Strains, Phase I: The one thousand microbial genomes (KMG-I) project.</title>
        <authorList>
            <person name="Kyrpides N.C."/>
            <person name="Woyke T."/>
            <person name="Eisen J.A."/>
            <person name="Garrity G."/>
            <person name="Lilburn T.G."/>
            <person name="Beck B.J."/>
            <person name="Whitman W.B."/>
            <person name="Hugenholtz P."/>
            <person name="Klenk H.P."/>
        </authorList>
    </citation>
    <scope>NUCLEOTIDE SEQUENCE [LARGE SCALE GENOMIC DNA]</scope>
    <source>
        <strain evidence="2 3">DSM 13484</strain>
    </source>
</reference>
<dbReference type="Gene3D" id="3.40.50.1820">
    <property type="entry name" value="alpha/beta hydrolase"/>
    <property type="match status" value="1"/>
</dbReference>
<protein>
    <submittedName>
        <fullName evidence="2">Pimeloyl-ACP methyl ester carboxylesterase</fullName>
    </submittedName>
</protein>
<sequence>MPVVDLQHTRIHLQEMNTGAAETVLMIHGMFTNLSIYYFNIAPILAQRFHVVLYDLKGHGMSGKSSHGYHLQAMSDELMELLEVLQLDAVHLAGYSYGGLIALKTAARFPQKIKKLAVIESPDPYEQETMSIVDIYSKELLLHFINGQPGHALQPGKRQLERRHRMYEFLLKESSIRQDMQQERHFFSSEEITAIPHETLLIYGASSDCAPAGRHLQEKINRSRLLLVNGDHNIPVQEPMTIGHELKNFFETDL</sequence>
<dbReference type="PRINTS" id="PR00111">
    <property type="entry name" value="ABHYDROLASE"/>
</dbReference>
<accession>A0A562T864</accession>
<dbReference type="Proteomes" id="UP000316778">
    <property type="component" value="Unassembled WGS sequence"/>
</dbReference>
<dbReference type="GO" id="GO:0016020">
    <property type="term" value="C:membrane"/>
    <property type="evidence" value="ECO:0007669"/>
    <property type="project" value="TreeGrafter"/>
</dbReference>
<dbReference type="PANTHER" id="PTHR43798">
    <property type="entry name" value="MONOACYLGLYCEROL LIPASE"/>
    <property type="match status" value="1"/>
</dbReference>
<gene>
    <name evidence="2" type="ORF">LX66_3420</name>
</gene>
<evidence type="ECO:0000313" key="2">
    <source>
        <dbReference type="EMBL" id="TWI89324.1"/>
    </source>
</evidence>
<proteinExistence type="predicted"/>
<evidence type="ECO:0000313" key="3">
    <source>
        <dbReference type="Proteomes" id="UP000316778"/>
    </source>
</evidence>
<dbReference type="Pfam" id="PF00561">
    <property type="entry name" value="Abhydrolase_1"/>
    <property type="match status" value="1"/>
</dbReference>
<keyword evidence="3" id="KW-1185">Reference proteome</keyword>
<dbReference type="PANTHER" id="PTHR43798:SF33">
    <property type="entry name" value="HYDROLASE, PUTATIVE (AFU_ORTHOLOGUE AFUA_2G14860)-RELATED"/>
    <property type="match status" value="1"/>
</dbReference>
<dbReference type="AlphaFoldDB" id="A0A562T864"/>
<dbReference type="InterPro" id="IPR000073">
    <property type="entry name" value="AB_hydrolase_1"/>
</dbReference>
<dbReference type="EMBL" id="VLLG01000003">
    <property type="protein sequence ID" value="TWI89324.1"/>
    <property type="molecule type" value="Genomic_DNA"/>
</dbReference>
<dbReference type="SUPFAM" id="SSF53474">
    <property type="entry name" value="alpha/beta-Hydrolases"/>
    <property type="match status" value="1"/>
</dbReference>
<evidence type="ECO:0000259" key="1">
    <source>
        <dbReference type="Pfam" id="PF00561"/>
    </source>
</evidence>
<comment type="caution">
    <text evidence="2">The sequence shown here is derived from an EMBL/GenBank/DDBJ whole genome shotgun (WGS) entry which is preliminary data.</text>
</comment>